<evidence type="ECO:0000313" key="8">
    <source>
        <dbReference type="EMBL" id="OBA23469.1"/>
    </source>
</evidence>
<evidence type="ECO:0000256" key="1">
    <source>
        <dbReference type="ARBA" id="ARBA00004191"/>
    </source>
</evidence>
<dbReference type="RefSeq" id="XP_018713950.1">
    <property type="nucleotide sequence ID" value="XM_018859450.1"/>
</dbReference>
<feature type="domain" description="Hyphally-regulated cell wall protein N-terminal" evidence="7">
    <location>
        <begin position="43"/>
        <end position="311"/>
    </location>
</feature>
<dbReference type="EMBL" id="LXTC01000001">
    <property type="protein sequence ID" value="OBA23469.1"/>
    <property type="molecule type" value="Genomic_DNA"/>
</dbReference>
<organism evidence="8 9">
    <name type="scientific">Metschnikowia bicuspidata var. bicuspidata NRRL YB-4993</name>
    <dbReference type="NCBI Taxonomy" id="869754"/>
    <lineage>
        <taxon>Eukaryota</taxon>
        <taxon>Fungi</taxon>
        <taxon>Dikarya</taxon>
        <taxon>Ascomycota</taxon>
        <taxon>Saccharomycotina</taxon>
        <taxon>Pichiomycetes</taxon>
        <taxon>Metschnikowiaceae</taxon>
        <taxon>Metschnikowia</taxon>
    </lineage>
</organism>
<evidence type="ECO:0000259" key="7">
    <source>
        <dbReference type="Pfam" id="PF11765"/>
    </source>
</evidence>
<name>A0A1A0HH15_9ASCO</name>
<gene>
    <name evidence="8" type="ORF">METBIDRAFT_9730</name>
</gene>
<dbReference type="Pfam" id="PF11765">
    <property type="entry name" value="Hyphal_reg_CWP"/>
    <property type="match status" value="1"/>
</dbReference>
<sequence length="318" mass="35103">MQFSACKAAVVLFFLSLVLAICPRPLSECNYISKITPEEVVMGNTQIDEWADLVVENVDMKLYNNFDNRGFFHMKNNMNVTDSTREIGLRSYGDDFLNANERFENSGDMFFGVPLMDSRKLSLKVQSKKDWLNTGIMVFRKFESETEQSAAPLIIDSGSIIDNHGSICLQKVHLFTPATIGGEGCITVDSGSVLDMIHQASNKQTIFLETADSRLKIAEPGALSFIPHLTVAGFGDDNVIEFDFEVSSNFGYSPDAGLLSIQNMQNLLTIHLEIGLGYERGAIKLTLNSGSSKLTYSKPPPLNIRPPKCNCVPDVSGH</sequence>
<evidence type="ECO:0000256" key="2">
    <source>
        <dbReference type="ARBA" id="ARBA00022512"/>
    </source>
</evidence>
<dbReference type="GO" id="GO:0009277">
    <property type="term" value="C:fungal-type cell wall"/>
    <property type="evidence" value="ECO:0007669"/>
    <property type="project" value="UniProtKB-ARBA"/>
</dbReference>
<feature type="chain" id="PRO_5008291796" description="Hyphally-regulated cell wall protein N-terminal domain-containing protein" evidence="6">
    <location>
        <begin position="21"/>
        <end position="318"/>
    </location>
</feature>
<comment type="subcellular location">
    <subcellularLocation>
        <location evidence="1">Secreted</location>
        <location evidence="1">Cell wall</location>
    </subcellularLocation>
</comment>
<dbReference type="STRING" id="869754.A0A1A0HH15"/>
<dbReference type="GeneID" id="30032425"/>
<keyword evidence="5" id="KW-0325">Glycoprotein</keyword>
<evidence type="ECO:0000256" key="3">
    <source>
        <dbReference type="ARBA" id="ARBA00022525"/>
    </source>
</evidence>
<keyword evidence="3" id="KW-0964">Secreted</keyword>
<protein>
    <recommendedName>
        <fullName evidence="7">Hyphally-regulated cell wall protein N-terminal domain-containing protein</fullName>
    </recommendedName>
</protein>
<dbReference type="InterPro" id="IPR021031">
    <property type="entry name" value="Hyphal-reg_cell_wall_N"/>
</dbReference>
<reference evidence="8 9" key="1">
    <citation type="submission" date="2016-05" db="EMBL/GenBank/DDBJ databases">
        <title>Comparative genomics of biotechnologically important yeasts.</title>
        <authorList>
            <consortium name="DOE Joint Genome Institute"/>
            <person name="Riley R."/>
            <person name="Haridas S."/>
            <person name="Wolfe K.H."/>
            <person name="Lopes M.R."/>
            <person name="Hittinger C.T."/>
            <person name="Goker M."/>
            <person name="Salamov A."/>
            <person name="Wisecaver J."/>
            <person name="Long T.M."/>
            <person name="Aerts A.L."/>
            <person name="Barry K."/>
            <person name="Choi C."/>
            <person name="Clum A."/>
            <person name="Coughlan A.Y."/>
            <person name="Deshpande S."/>
            <person name="Douglass A.P."/>
            <person name="Hanson S.J."/>
            <person name="Klenk H.-P."/>
            <person name="LaButti K."/>
            <person name="Lapidus A."/>
            <person name="Lindquist E."/>
            <person name="Lipzen A."/>
            <person name="Meier-kolthoff J.P."/>
            <person name="Ohm R.A."/>
            <person name="Otillar R.P."/>
            <person name="Pangilinan J."/>
            <person name="Peng Y."/>
            <person name="Rokas A."/>
            <person name="Rosa C.A."/>
            <person name="Scheuner C."/>
            <person name="Sibirny A.A."/>
            <person name="Slot J.C."/>
            <person name="Stielow J.B."/>
            <person name="Sun H."/>
            <person name="Kurtzman C.P."/>
            <person name="Blackwell M."/>
            <person name="Grigoriev I.V."/>
            <person name="Jeffries T.W."/>
        </authorList>
    </citation>
    <scope>NUCLEOTIDE SEQUENCE [LARGE SCALE GENOMIC DNA]</scope>
    <source>
        <strain evidence="8 9">NRRL YB-4993</strain>
    </source>
</reference>
<evidence type="ECO:0000256" key="5">
    <source>
        <dbReference type="ARBA" id="ARBA00023180"/>
    </source>
</evidence>
<proteinExistence type="predicted"/>
<dbReference type="Proteomes" id="UP000092555">
    <property type="component" value="Unassembled WGS sequence"/>
</dbReference>
<comment type="caution">
    <text evidence="8">The sequence shown here is derived from an EMBL/GenBank/DDBJ whole genome shotgun (WGS) entry which is preliminary data.</text>
</comment>
<evidence type="ECO:0000256" key="6">
    <source>
        <dbReference type="SAM" id="SignalP"/>
    </source>
</evidence>
<accession>A0A1A0HH15</accession>
<evidence type="ECO:0000313" key="9">
    <source>
        <dbReference type="Proteomes" id="UP000092555"/>
    </source>
</evidence>
<keyword evidence="4 6" id="KW-0732">Signal</keyword>
<keyword evidence="9" id="KW-1185">Reference proteome</keyword>
<feature type="signal peptide" evidence="6">
    <location>
        <begin position="1"/>
        <end position="20"/>
    </location>
</feature>
<evidence type="ECO:0000256" key="4">
    <source>
        <dbReference type="ARBA" id="ARBA00022729"/>
    </source>
</evidence>
<keyword evidence="2" id="KW-0134">Cell wall</keyword>
<dbReference type="OrthoDB" id="4022214at2759"/>
<dbReference type="AlphaFoldDB" id="A0A1A0HH15"/>